<protein>
    <submittedName>
        <fullName evidence="3">PP-loop domain protein</fullName>
    </submittedName>
</protein>
<dbReference type="Pfam" id="PF01171">
    <property type="entry name" value="ATP_bind_3"/>
    <property type="match status" value="1"/>
</dbReference>
<dbReference type="GO" id="GO:0016740">
    <property type="term" value="F:transferase activity"/>
    <property type="evidence" value="ECO:0007669"/>
    <property type="project" value="UniProtKB-KW"/>
</dbReference>
<dbReference type="SUPFAM" id="SSF52402">
    <property type="entry name" value="Adenine nucleotide alpha hydrolases-like"/>
    <property type="match status" value="1"/>
</dbReference>
<dbReference type="AlphaFoldDB" id="A0A1Z5HNK0"/>
<dbReference type="InterPro" id="IPR014729">
    <property type="entry name" value="Rossmann-like_a/b/a_fold"/>
</dbReference>
<keyword evidence="4" id="KW-1185">Reference proteome</keyword>
<dbReference type="CDD" id="cd24138">
    <property type="entry name" value="TtcA-like"/>
    <property type="match status" value="1"/>
</dbReference>
<dbReference type="PIRSF" id="PIRSF004976">
    <property type="entry name" value="ATPase_YdaO"/>
    <property type="match status" value="1"/>
</dbReference>
<dbReference type="PANTHER" id="PTHR43686:SF1">
    <property type="entry name" value="AMINOTRAN_5 DOMAIN-CONTAINING PROTEIN"/>
    <property type="match status" value="1"/>
</dbReference>
<organism evidence="3 4">
    <name type="scientific">Calderihabitans maritimus</name>
    <dbReference type="NCBI Taxonomy" id="1246530"/>
    <lineage>
        <taxon>Bacteria</taxon>
        <taxon>Bacillati</taxon>
        <taxon>Bacillota</taxon>
        <taxon>Clostridia</taxon>
        <taxon>Neomoorellales</taxon>
        <taxon>Calderihabitantaceae</taxon>
        <taxon>Calderihabitans</taxon>
    </lineage>
</organism>
<dbReference type="EMBL" id="BDGJ01000002">
    <property type="protein sequence ID" value="GAW90957.1"/>
    <property type="molecule type" value="Genomic_DNA"/>
</dbReference>
<gene>
    <name evidence="3" type="ORF">KKC1_01190</name>
</gene>
<accession>A0A1Z5HNK0</accession>
<keyword evidence="1" id="KW-0808">Transferase</keyword>
<evidence type="ECO:0000256" key="1">
    <source>
        <dbReference type="ARBA" id="ARBA00022679"/>
    </source>
</evidence>
<proteinExistence type="predicted"/>
<evidence type="ECO:0000313" key="4">
    <source>
        <dbReference type="Proteomes" id="UP000197032"/>
    </source>
</evidence>
<dbReference type="GO" id="GO:0008033">
    <property type="term" value="P:tRNA processing"/>
    <property type="evidence" value="ECO:0007669"/>
    <property type="project" value="InterPro"/>
</dbReference>
<name>A0A1Z5HNK0_9FIRM</name>
<dbReference type="InterPro" id="IPR011063">
    <property type="entry name" value="TilS/TtcA_N"/>
</dbReference>
<reference evidence="4" key="1">
    <citation type="journal article" date="2017" name="Appl. Environ. Microbiol.">
        <title>Genomic analysis of Calderihabitans maritimus KKC1, a thermophilic hydrogenogenic carboxydotrophic bacterium isolated from marine sediment.</title>
        <authorList>
            <person name="Omae K."/>
            <person name="Yoneda Y."/>
            <person name="Fukuyama Y."/>
            <person name="Yoshida T."/>
            <person name="Sako Y."/>
        </authorList>
    </citation>
    <scope>NUCLEOTIDE SEQUENCE [LARGE SCALE GENOMIC DNA]</scope>
    <source>
        <strain evidence="4">KKC1</strain>
    </source>
</reference>
<dbReference type="RefSeq" id="WP_192868005.1">
    <property type="nucleotide sequence ID" value="NZ_BDGJ01000002.1"/>
</dbReference>
<dbReference type="Proteomes" id="UP000197032">
    <property type="component" value="Unassembled WGS sequence"/>
</dbReference>
<evidence type="ECO:0000313" key="3">
    <source>
        <dbReference type="EMBL" id="GAW90957.1"/>
    </source>
</evidence>
<dbReference type="Gene3D" id="3.40.50.620">
    <property type="entry name" value="HUPs"/>
    <property type="match status" value="1"/>
</dbReference>
<evidence type="ECO:0000259" key="2">
    <source>
        <dbReference type="Pfam" id="PF01171"/>
    </source>
</evidence>
<sequence>MKKRILPKNYVRKLWRTAVEFKLLQPGDRVLVGFSGGKDSSFLLYALKILQHNFPFSFELGAIHVDMGFEKDSDPSPLEEFCRELGVPFHLQPSRIAQIVFRENNGQNPCSICAHLRRGIINDYAVKKDYNKVALAHHYDDAVETFLMSQLYSGQLRTFSPKTYLDRTGLTVIRPLCYFRESEIKGAFRFINYRPVASPCPLNGRTKRQEVKELIRSLLKKNKLVFDNLASAMREGNHIELWPSKLSREEMKKNYREFQSNHSPESDFSRE</sequence>
<dbReference type="PANTHER" id="PTHR43686">
    <property type="entry name" value="SULFURTRANSFERASE-RELATED"/>
    <property type="match status" value="1"/>
</dbReference>
<dbReference type="InterPro" id="IPR035107">
    <property type="entry name" value="tRNA_thiolation_TtcA_Ctu1"/>
</dbReference>
<comment type="caution">
    <text evidence="3">The sequence shown here is derived from an EMBL/GenBank/DDBJ whole genome shotgun (WGS) entry which is preliminary data.</text>
</comment>
<feature type="domain" description="tRNA(Ile)-lysidine/2-thiocytidine synthase N-terminal" evidence="2">
    <location>
        <begin position="30"/>
        <end position="186"/>
    </location>
</feature>